<keyword evidence="1" id="KW-1185">Reference proteome</keyword>
<name>A0A8B7N309_HYAAZ</name>
<gene>
    <name evidence="2" type="primary">LOC108665372</name>
</gene>
<accession>A0A8B7N309</accession>
<dbReference type="AlphaFoldDB" id="A0A8B7N309"/>
<protein>
    <submittedName>
        <fullName evidence="2">Uncharacterized protein LOC108665372</fullName>
    </submittedName>
</protein>
<sequence>MSVLEILQYLGPVLQYFAPPALVFYTMKRQHPMSDFFSKRHKDSTGDEELARLRDWRGKLHFKDLDDLGISAFREFLSPHDSRRLDFWCSGPARPITLVLLWRHHRAEDDTLVFLGAHGTRPENG</sequence>
<reference evidence="2" key="1">
    <citation type="submission" date="2025-08" db="UniProtKB">
        <authorList>
            <consortium name="RefSeq"/>
        </authorList>
    </citation>
    <scope>IDENTIFICATION</scope>
    <source>
        <tissue evidence="2">Whole organism</tissue>
    </source>
</reference>
<evidence type="ECO:0000313" key="1">
    <source>
        <dbReference type="Proteomes" id="UP000694843"/>
    </source>
</evidence>
<dbReference type="Proteomes" id="UP000694843">
    <property type="component" value="Unplaced"/>
</dbReference>
<proteinExistence type="predicted"/>
<organism evidence="1 2">
    <name type="scientific">Hyalella azteca</name>
    <name type="common">Amphipod</name>
    <dbReference type="NCBI Taxonomy" id="294128"/>
    <lineage>
        <taxon>Eukaryota</taxon>
        <taxon>Metazoa</taxon>
        <taxon>Ecdysozoa</taxon>
        <taxon>Arthropoda</taxon>
        <taxon>Crustacea</taxon>
        <taxon>Multicrustacea</taxon>
        <taxon>Malacostraca</taxon>
        <taxon>Eumalacostraca</taxon>
        <taxon>Peracarida</taxon>
        <taxon>Amphipoda</taxon>
        <taxon>Senticaudata</taxon>
        <taxon>Talitrida</taxon>
        <taxon>Talitroidea</taxon>
        <taxon>Hyalellidae</taxon>
        <taxon>Hyalella</taxon>
    </lineage>
</organism>
<evidence type="ECO:0000313" key="2">
    <source>
        <dbReference type="RefSeq" id="XP_018007609.1"/>
    </source>
</evidence>
<dbReference type="GeneID" id="108665372"/>
<dbReference type="OrthoDB" id="10444232at2759"/>
<dbReference type="KEGG" id="hazt:108665372"/>
<dbReference type="RefSeq" id="XP_018007609.1">
    <property type="nucleotide sequence ID" value="XM_018152120.2"/>
</dbReference>